<dbReference type="SUPFAM" id="SSF52799">
    <property type="entry name" value="(Phosphotyrosine protein) phosphatases II"/>
    <property type="match status" value="2"/>
</dbReference>
<dbReference type="InterPro" id="IPR029021">
    <property type="entry name" value="Prot-tyrosine_phosphatase-like"/>
</dbReference>
<evidence type="ECO:0000256" key="3">
    <source>
        <dbReference type="ARBA" id="ARBA00022801"/>
    </source>
</evidence>
<protein>
    <recommendedName>
        <fullName evidence="2">protein-tyrosine-phosphatase</fullName>
        <ecNumber evidence="2">3.1.3.48</ecNumber>
    </recommendedName>
</protein>
<keyword evidence="8" id="KW-1185">Reference proteome</keyword>
<keyword evidence="3" id="KW-0378">Hydrolase</keyword>
<dbReference type="Pfam" id="PF22785">
    <property type="entry name" value="Tc-R-P"/>
    <property type="match status" value="1"/>
</dbReference>
<dbReference type="PANTHER" id="PTHR23339">
    <property type="entry name" value="TYROSINE SPECIFIC PROTEIN PHOSPHATASE AND DUAL SPECIFICITY PROTEIN PHOSPHATASE"/>
    <property type="match status" value="1"/>
</dbReference>
<evidence type="ECO:0000313" key="7">
    <source>
        <dbReference type="EMBL" id="CAH1163818.1"/>
    </source>
</evidence>
<dbReference type="GO" id="GO:0004725">
    <property type="term" value="F:protein tyrosine phosphatase activity"/>
    <property type="evidence" value="ECO:0007669"/>
    <property type="project" value="UniProtKB-EC"/>
</dbReference>
<evidence type="ECO:0000259" key="6">
    <source>
        <dbReference type="PROSITE" id="PS50056"/>
    </source>
</evidence>
<evidence type="ECO:0000256" key="4">
    <source>
        <dbReference type="ARBA" id="ARBA00022912"/>
    </source>
</evidence>
<dbReference type="CDD" id="cd14499">
    <property type="entry name" value="CDC14_C"/>
    <property type="match status" value="1"/>
</dbReference>
<organism evidence="7 8">
    <name type="scientific">Phaedon cochleariae</name>
    <name type="common">Mustard beetle</name>
    <dbReference type="NCBI Taxonomy" id="80249"/>
    <lineage>
        <taxon>Eukaryota</taxon>
        <taxon>Metazoa</taxon>
        <taxon>Ecdysozoa</taxon>
        <taxon>Arthropoda</taxon>
        <taxon>Hexapoda</taxon>
        <taxon>Insecta</taxon>
        <taxon>Pterygota</taxon>
        <taxon>Neoptera</taxon>
        <taxon>Endopterygota</taxon>
        <taxon>Coleoptera</taxon>
        <taxon>Polyphaga</taxon>
        <taxon>Cucujiformia</taxon>
        <taxon>Chrysomeloidea</taxon>
        <taxon>Chrysomelidae</taxon>
        <taxon>Chrysomelinae</taxon>
        <taxon>Chrysomelini</taxon>
        <taxon>Phaedon</taxon>
    </lineage>
</organism>
<accession>A0A9P0DPJ2</accession>
<dbReference type="EC" id="3.1.3.48" evidence="2"/>
<dbReference type="EMBL" id="OU896710">
    <property type="protein sequence ID" value="CAH1163818.1"/>
    <property type="molecule type" value="Genomic_DNA"/>
</dbReference>
<evidence type="ECO:0000256" key="1">
    <source>
        <dbReference type="ARBA" id="ARBA00007315"/>
    </source>
</evidence>
<sequence>MNKQNTNDIKEIDSYIEILENQLFFAVLKGKASVKLRNTFNTFFFSIDDELIYENYFSDFGPLNMSCVYKYCLKLRKYLQYAKGIKSVVHYTCDHPNKKANAACLMGLFSVIYLNIQPRDIWKVLQELGPYKPFVDASQCPIGFTLKIVDCLQAMYKALTFNFIDFDDFNINEYDLYDKLQYGDLNWLVPRKFLAFLGPADNKSAHPPEFYLKYFLKNDVKTVIRLNSIIYDSSVFNQVGIQHFDLIFPDGTTPPKDILLKFLTIAEMAPAAIAVHCKAGLGRTGSLIGAYLVKHYRLTAKEAIAWMRLCRPGSVIGQQQIWLEKIETWLWRIGSQYRVRKYGAGDKIPKHKYGIYSKQWPIEREKIILEARKRIQSTFTKSQLDKLARQKKISASVDAISRDIKQQRISKNPSAAISYKSVSKLINSAHGSVKSQAPINMSTILPPPMRMNLESQLMSSKPEFVTHEAVKSLDSTGSPHSNIKASSNKILRKFTPEKRNKNLTTQGDKLNEIKASWRHNKVLNNNLESTLLEDVRCNKNYRLST</sequence>
<reference evidence="7" key="1">
    <citation type="submission" date="2022-01" db="EMBL/GenBank/DDBJ databases">
        <authorList>
            <person name="King R."/>
        </authorList>
    </citation>
    <scope>NUCLEOTIDE SEQUENCE</scope>
</reference>
<dbReference type="InterPro" id="IPR020422">
    <property type="entry name" value="TYR_PHOSPHATASE_DUAL_dom"/>
</dbReference>
<dbReference type="InterPro" id="IPR044506">
    <property type="entry name" value="CDC14_C"/>
</dbReference>
<dbReference type="InterPro" id="IPR050561">
    <property type="entry name" value="PTP"/>
</dbReference>
<dbReference type="AlphaFoldDB" id="A0A9P0DPJ2"/>
<dbReference type="CDD" id="cd17657">
    <property type="entry name" value="CDC14_N"/>
    <property type="match status" value="1"/>
</dbReference>
<dbReference type="PROSITE" id="PS50056">
    <property type="entry name" value="TYR_PHOSPHATASE_2"/>
    <property type="match status" value="1"/>
</dbReference>
<reference evidence="7" key="2">
    <citation type="submission" date="2022-10" db="EMBL/GenBank/DDBJ databases">
        <authorList>
            <consortium name="ENA_rothamsted_submissions"/>
            <consortium name="culmorum"/>
            <person name="King R."/>
        </authorList>
    </citation>
    <scope>NUCLEOTIDE SEQUENCE</scope>
</reference>
<evidence type="ECO:0000313" key="8">
    <source>
        <dbReference type="Proteomes" id="UP001153737"/>
    </source>
</evidence>
<dbReference type="Pfam" id="PF14671">
    <property type="entry name" value="DSPn"/>
    <property type="match status" value="1"/>
</dbReference>
<proteinExistence type="inferred from homology"/>
<dbReference type="PROSITE" id="PS00383">
    <property type="entry name" value="TYR_PHOSPHATASE_1"/>
    <property type="match status" value="1"/>
</dbReference>
<dbReference type="InterPro" id="IPR003595">
    <property type="entry name" value="Tyr_Pase_cat"/>
</dbReference>
<dbReference type="InterPro" id="IPR016130">
    <property type="entry name" value="Tyr_Pase_AS"/>
</dbReference>
<evidence type="ECO:0000259" key="5">
    <source>
        <dbReference type="PROSITE" id="PS50054"/>
    </source>
</evidence>
<comment type="similarity">
    <text evidence="1">Belongs to the protein-tyrosine phosphatase family. Non-receptor class CDC14 subfamily.</text>
</comment>
<dbReference type="InterPro" id="IPR029260">
    <property type="entry name" value="DSPn"/>
</dbReference>
<feature type="domain" description="Tyrosine-protein phosphatase" evidence="5">
    <location>
        <begin position="183"/>
        <end position="335"/>
    </location>
</feature>
<gene>
    <name evidence="7" type="ORF">PHAECO_LOCUS7780</name>
</gene>
<dbReference type="SMART" id="SM00404">
    <property type="entry name" value="PTPc_motif"/>
    <property type="match status" value="1"/>
</dbReference>
<name>A0A9P0DPJ2_PHACE</name>
<feature type="domain" description="Tyrosine specific protein phosphatases" evidence="6">
    <location>
        <begin position="260"/>
        <end position="322"/>
    </location>
</feature>
<dbReference type="OrthoDB" id="266663at2759"/>
<dbReference type="Proteomes" id="UP001153737">
    <property type="component" value="Chromosome 4"/>
</dbReference>
<dbReference type="FunFam" id="3.90.190.10:FF:000006">
    <property type="entry name" value="Dual specificity protein phosphatase CDC14B"/>
    <property type="match status" value="1"/>
</dbReference>
<dbReference type="PROSITE" id="PS50054">
    <property type="entry name" value="TYR_PHOSPHATASE_DUAL"/>
    <property type="match status" value="1"/>
</dbReference>
<dbReference type="InterPro" id="IPR000387">
    <property type="entry name" value="Tyr_Pase_dom"/>
</dbReference>
<evidence type="ECO:0000256" key="2">
    <source>
        <dbReference type="ARBA" id="ARBA00013064"/>
    </source>
</evidence>
<dbReference type="Gene3D" id="3.90.190.10">
    <property type="entry name" value="Protein tyrosine phosphatase superfamily"/>
    <property type="match status" value="2"/>
</dbReference>
<keyword evidence="4" id="KW-0904">Protein phosphatase</keyword>